<dbReference type="PROSITE" id="PS50082">
    <property type="entry name" value="WD_REPEATS_2"/>
    <property type="match status" value="1"/>
</dbReference>
<dbReference type="Gene3D" id="2.130.10.10">
    <property type="entry name" value="YVTN repeat-like/Quinoprotein amine dehydrogenase"/>
    <property type="match status" value="2"/>
</dbReference>
<feature type="region of interest" description="Disordered" evidence="4">
    <location>
        <begin position="823"/>
        <end position="846"/>
    </location>
</feature>
<dbReference type="PROSITE" id="PS00028">
    <property type="entry name" value="ZINC_FINGER_C2H2_1"/>
    <property type="match status" value="1"/>
</dbReference>
<dbReference type="AlphaFoldDB" id="A0A9P6YN66"/>
<dbReference type="SUPFAM" id="SSF50978">
    <property type="entry name" value="WD40 repeat-like"/>
    <property type="match status" value="1"/>
</dbReference>
<evidence type="ECO:0000259" key="5">
    <source>
        <dbReference type="PROSITE" id="PS00028"/>
    </source>
</evidence>
<accession>A0A9P6YN66</accession>
<keyword evidence="2" id="KW-0677">Repeat</keyword>
<sequence length="963" mass="110295">MPRRKTVSYEELSDLEEFENLSFGSREDQDTDDILTDDLLQSTSSEEDKKKKKKTQKKKTLTKRKTTKKETKKTKAKVVVKRGPEGWKAERVRSLRETYPDPYWSFHAESSDMIHTINEDHPLEGIPCTINDQAPITSMALSRDGSLLATFSNIGAIKLWDVENDFALVHKLRDGAEANIDEFYCGKFVGDEHMVVGGKLKDRQRWSAEDDDNHILPCPIKIFNVPESKVVAKLEGHTEEILCIKALEFEGENYYISTSQDGSIMKWHMASDWITLLDRTKMDDNITCMAFTVSFVPNTGNKYFMAAVDEHLRLYDFENAQLLQTFSDLYSSYCDCGKFVRWLDESLYLKQAEKNKEEEGQYAWFISRGAELCDVSEGVSSKPNTCTLHKLVYPTKDGEQFRLEQVKKYQNEDYHSNSWLVKITSNGRYLLAPTIYGQIFVFNMLTEQVTAILKEHQDMEVRDVIFHPYRPLLFSCGDDGCVKVYTYPDNDNSHSQNMHEDVEQDLDVVVPDQMRKVGSWIDEWDAKATPPSTDSDRVKRVYKPDEIDSIYSIRAIYRPQVPHEKENTTVERRVPKERKVKGTHTKPIYIQREESVYSTRVHQEHKPHEIDVQPKKVQRKAVLSQYKIRKEKATVERSCSTRSLSSTHPLHRSPASTTTIARSLSFKLETRQDALQRVSRPLMDSGGPQRSLSLFHGPSTPSLLRTTALSSTPSVRWTKASLAKEEKPKQRYIRRTFEEMMRIPDIFERLSFYEKTLDACLAVESPIARWIKFMSTRGKLLALEEGHVPVPRPKPRPECPSYGSSLFFTGSLSHIWRKATGSQAFPLRDNPTENTPSRLPSASGSGLKRSVSILGAFGTHRATHRQDRPKSIRHRANSVHRRPIERSLISVIHSSFIKSSPSRTFKPDAFKDISKKHLSKLNYMVTVLPHEDVGGILEAFEEANGDTVHAISIVMNKKQHAGI</sequence>
<feature type="compositionally biased region" description="Polar residues" evidence="4">
    <location>
        <begin position="832"/>
        <end position="844"/>
    </location>
</feature>
<name>A0A9P6YN66_RHIOR</name>
<dbReference type="Pfam" id="PF00400">
    <property type="entry name" value="WD40"/>
    <property type="match status" value="2"/>
</dbReference>
<dbReference type="SMART" id="SM00320">
    <property type="entry name" value="WD40"/>
    <property type="match status" value="3"/>
</dbReference>
<evidence type="ECO:0000256" key="3">
    <source>
        <dbReference type="PROSITE-ProRule" id="PRU00221"/>
    </source>
</evidence>
<comment type="caution">
    <text evidence="6">The sequence shown here is derived from an EMBL/GenBank/DDBJ whole genome shotgun (WGS) entry which is preliminary data.</text>
</comment>
<dbReference type="InterPro" id="IPR036322">
    <property type="entry name" value="WD40_repeat_dom_sf"/>
</dbReference>
<dbReference type="InterPro" id="IPR015943">
    <property type="entry name" value="WD40/YVTN_repeat-like_dom_sf"/>
</dbReference>
<proteinExistence type="predicted"/>
<feature type="domain" description="C2H2-type" evidence="5">
    <location>
        <begin position="476"/>
        <end position="499"/>
    </location>
</feature>
<dbReference type="GO" id="GO:1990234">
    <property type="term" value="C:transferase complex"/>
    <property type="evidence" value="ECO:0007669"/>
    <property type="project" value="UniProtKB-ARBA"/>
</dbReference>
<dbReference type="OrthoDB" id="5588835at2759"/>
<organism evidence="6 7">
    <name type="scientific">Rhizopus oryzae</name>
    <name type="common">Mucormycosis agent</name>
    <name type="synonym">Rhizopus arrhizus var. delemar</name>
    <dbReference type="NCBI Taxonomy" id="64495"/>
    <lineage>
        <taxon>Eukaryota</taxon>
        <taxon>Fungi</taxon>
        <taxon>Fungi incertae sedis</taxon>
        <taxon>Mucoromycota</taxon>
        <taxon>Mucoromycotina</taxon>
        <taxon>Mucoromycetes</taxon>
        <taxon>Mucorales</taxon>
        <taxon>Mucorineae</taxon>
        <taxon>Rhizopodaceae</taxon>
        <taxon>Rhizopus</taxon>
    </lineage>
</organism>
<dbReference type="PANTHER" id="PTHR22847">
    <property type="entry name" value="WD40 REPEAT PROTEIN"/>
    <property type="match status" value="1"/>
</dbReference>
<evidence type="ECO:0000313" key="6">
    <source>
        <dbReference type="EMBL" id="KAG1552975.1"/>
    </source>
</evidence>
<feature type="region of interest" description="Disordered" evidence="4">
    <location>
        <begin position="20"/>
        <end position="76"/>
    </location>
</feature>
<feature type="compositionally biased region" description="Basic residues" evidence="4">
    <location>
        <begin position="50"/>
        <end position="76"/>
    </location>
</feature>
<evidence type="ECO:0000256" key="1">
    <source>
        <dbReference type="ARBA" id="ARBA00022574"/>
    </source>
</evidence>
<dbReference type="Proteomes" id="UP000717996">
    <property type="component" value="Unassembled WGS sequence"/>
</dbReference>
<dbReference type="PANTHER" id="PTHR22847:SF637">
    <property type="entry name" value="WD REPEAT DOMAIN 5B"/>
    <property type="match status" value="1"/>
</dbReference>
<protein>
    <recommendedName>
        <fullName evidence="5">C2H2-type domain-containing protein</fullName>
    </recommendedName>
</protein>
<keyword evidence="1 3" id="KW-0853">WD repeat</keyword>
<feature type="repeat" description="WD" evidence="3">
    <location>
        <begin position="129"/>
        <end position="164"/>
    </location>
</feature>
<dbReference type="EMBL" id="JAANIT010000058">
    <property type="protein sequence ID" value="KAG1552975.1"/>
    <property type="molecule type" value="Genomic_DNA"/>
</dbReference>
<evidence type="ECO:0000256" key="4">
    <source>
        <dbReference type="SAM" id="MobiDB-lite"/>
    </source>
</evidence>
<dbReference type="InterPro" id="IPR013087">
    <property type="entry name" value="Znf_C2H2_type"/>
</dbReference>
<gene>
    <name evidence="6" type="ORF">G6F51_000882</name>
</gene>
<evidence type="ECO:0000256" key="2">
    <source>
        <dbReference type="ARBA" id="ARBA00022737"/>
    </source>
</evidence>
<dbReference type="InterPro" id="IPR001680">
    <property type="entry name" value="WD40_rpt"/>
</dbReference>
<evidence type="ECO:0000313" key="7">
    <source>
        <dbReference type="Proteomes" id="UP000717996"/>
    </source>
</evidence>
<reference evidence="6" key="1">
    <citation type="journal article" date="2020" name="Microb. Genom.">
        <title>Genetic diversity of clinical and environmental Mucorales isolates obtained from an investigation of mucormycosis cases among solid organ transplant recipients.</title>
        <authorList>
            <person name="Nguyen M.H."/>
            <person name="Kaul D."/>
            <person name="Muto C."/>
            <person name="Cheng S.J."/>
            <person name="Richter R.A."/>
            <person name="Bruno V.M."/>
            <person name="Liu G."/>
            <person name="Beyhan S."/>
            <person name="Sundermann A.J."/>
            <person name="Mounaud S."/>
            <person name="Pasculle A.W."/>
            <person name="Nierman W.C."/>
            <person name="Driscoll E."/>
            <person name="Cumbie R."/>
            <person name="Clancy C.J."/>
            <person name="Dupont C.L."/>
        </authorList>
    </citation>
    <scope>NUCLEOTIDE SEQUENCE</scope>
    <source>
        <strain evidence="6">GL16</strain>
    </source>
</reference>